<organism evidence="1 2">
    <name type="scientific">Ceratocystis pirilliformis</name>
    <dbReference type="NCBI Taxonomy" id="259994"/>
    <lineage>
        <taxon>Eukaryota</taxon>
        <taxon>Fungi</taxon>
        <taxon>Dikarya</taxon>
        <taxon>Ascomycota</taxon>
        <taxon>Pezizomycotina</taxon>
        <taxon>Sordariomycetes</taxon>
        <taxon>Hypocreomycetidae</taxon>
        <taxon>Microascales</taxon>
        <taxon>Ceratocystidaceae</taxon>
        <taxon>Ceratocystis</taxon>
    </lineage>
</organism>
<comment type="caution">
    <text evidence="1">The sequence shown here is derived from an EMBL/GenBank/DDBJ whole genome shotgun (WGS) entry which is preliminary data.</text>
</comment>
<name>A0ABR3YUI4_9PEZI</name>
<gene>
    <name evidence="1" type="ORF">Cpir12675_004694</name>
</gene>
<dbReference type="Proteomes" id="UP001583280">
    <property type="component" value="Unassembled WGS sequence"/>
</dbReference>
<dbReference type="EMBL" id="JAWDJO010000139">
    <property type="protein sequence ID" value="KAL1892043.1"/>
    <property type="molecule type" value="Genomic_DNA"/>
</dbReference>
<keyword evidence="2" id="KW-1185">Reference proteome</keyword>
<protein>
    <submittedName>
        <fullName evidence="1">Uncharacterized protein</fullName>
    </submittedName>
</protein>
<evidence type="ECO:0000313" key="2">
    <source>
        <dbReference type="Proteomes" id="UP001583280"/>
    </source>
</evidence>
<evidence type="ECO:0000313" key="1">
    <source>
        <dbReference type="EMBL" id="KAL1892043.1"/>
    </source>
</evidence>
<accession>A0ABR3YUI4</accession>
<proteinExistence type="predicted"/>
<sequence length="261" mass="29159">MRISLASLCLPLQCFKGCVPSPSSTTSIQPTPTQRVQAPEPVKISTITDPTHPYFMISHSYSPWEIEKGGIMVFSNRYDETCKNPVVHLYIDTENRVTTIYNNNIRKEKLDGNNLPISELYKALCHRSKISHDTMQWIAMDIDNKLLNGAITEYRNSHSLVLGEINLTPSDEGWNMFADTQYYAWAAQMMHGVEIDRIVVSSQKRPIMGDISSLVSTEVIMFSFKKNAGKNKAAGGSDLEAAAKSARDALALDLKALWDAQ</sequence>
<reference evidence="1 2" key="1">
    <citation type="journal article" date="2024" name="IMA Fungus">
        <title>IMA Genome - F19 : A genome assembly and annotation guide to empower mycologists, including annotated draft genome sequences of Ceratocystis pirilliformis, Diaporthe australafricana, Fusarium ophioides, Paecilomyces lecythidis, and Sporothrix stenoceras.</title>
        <authorList>
            <person name="Aylward J."/>
            <person name="Wilson A.M."/>
            <person name="Visagie C.M."/>
            <person name="Spraker J."/>
            <person name="Barnes I."/>
            <person name="Buitendag C."/>
            <person name="Ceriani C."/>
            <person name="Del Mar Angel L."/>
            <person name="du Plessis D."/>
            <person name="Fuchs T."/>
            <person name="Gasser K."/>
            <person name="Kramer D."/>
            <person name="Li W."/>
            <person name="Munsamy K."/>
            <person name="Piso A."/>
            <person name="Price J.L."/>
            <person name="Sonnekus B."/>
            <person name="Thomas C."/>
            <person name="van der Nest A."/>
            <person name="van Dijk A."/>
            <person name="van Heerden A."/>
            <person name="van Vuuren N."/>
            <person name="Yilmaz N."/>
            <person name="Duong T.A."/>
            <person name="van der Merwe N.A."/>
            <person name="Wingfield M.J."/>
            <person name="Wingfield B.D."/>
        </authorList>
    </citation>
    <scope>NUCLEOTIDE SEQUENCE [LARGE SCALE GENOMIC DNA]</scope>
    <source>
        <strain evidence="1 2">CMW 12675</strain>
    </source>
</reference>